<dbReference type="InterPro" id="IPR028987">
    <property type="entry name" value="ATP_synth_B-like_membr_sf"/>
</dbReference>
<dbReference type="Proteomes" id="UP000579281">
    <property type="component" value="Unassembled WGS sequence"/>
</dbReference>
<keyword evidence="3" id="KW-0813">Transport</keyword>
<reference evidence="12 13" key="1">
    <citation type="submission" date="2020-08" db="EMBL/GenBank/DDBJ databases">
        <title>Genomic Encyclopedia of Type Strains, Phase IV (KMG-IV): sequencing the most valuable type-strain genomes for metagenomic binning, comparative biology and taxonomic classification.</title>
        <authorList>
            <person name="Goeker M."/>
        </authorList>
    </citation>
    <scope>NUCLEOTIDE SEQUENCE [LARGE SCALE GENOMIC DNA]</scope>
    <source>
        <strain evidence="12 13">DSM 103526</strain>
    </source>
</reference>
<protein>
    <submittedName>
        <fullName evidence="12">Flagellar assembly protein FliH</fullName>
    </submittedName>
</protein>
<feature type="domain" description="Flagellar assembly protein FliH/Type III secretion system HrpE" evidence="11">
    <location>
        <begin position="115"/>
        <end position="240"/>
    </location>
</feature>
<dbReference type="GO" id="GO:1902600">
    <property type="term" value="P:proton transmembrane transport"/>
    <property type="evidence" value="ECO:0007669"/>
    <property type="project" value="UniProtKB-KW"/>
</dbReference>
<dbReference type="SUPFAM" id="SSF81573">
    <property type="entry name" value="F1F0 ATP synthase subunit B, membrane domain"/>
    <property type="match status" value="1"/>
</dbReference>
<evidence type="ECO:0000256" key="4">
    <source>
        <dbReference type="ARBA" id="ARBA00022781"/>
    </source>
</evidence>
<evidence type="ECO:0000256" key="8">
    <source>
        <dbReference type="ARBA" id="ARBA00023225"/>
    </source>
</evidence>
<evidence type="ECO:0000313" key="13">
    <source>
        <dbReference type="Proteomes" id="UP000579281"/>
    </source>
</evidence>
<dbReference type="EMBL" id="JACHEN010000015">
    <property type="protein sequence ID" value="MBB6216473.1"/>
    <property type="molecule type" value="Genomic_DNA"/>
</dbReference>
<dbReference type="InterPro" id="IPR018035">
    <property type="entry name" value="Flagellar_FliH/T3SS_HrpE"/>
</dbReference>
<comment type="function">
    <text evidence="1">Needed for flagellar regrowth and assembly.</text>
</comment>
<comment type="caution">
    <text evidence="12">The sequence shown here is derived from an EMBL/GenBank/DDBJ whole genome shotgun (WGS) entry which is preliminary data.</text>
</comment>
<dbReference type="GO" id="GO:0006754">
    <property type="term" value="P:ATP biosynthetic process"/>
    <property type="evidence" value="ECO:0007669"/>
    <property type="project" value="UniProtKB-KW"/>
</dbReference>
<keyword evidence="8" id="KW-1006">Bacterial flagellum protein export</keyword>
<evidence type="ECO:0000256" key="10">
    <source>
        <dbReference type="SAM" id="Coils"/>
    </source>
</evidence>
<evidence type="ECO:0000256" key="2">
    <source>
        <dbReference type="ARBA" id="ARBA00006602"/>
    </source>
</evidence>
<dbReference type="PANTHER" id="PTHR34982">
    <property type="entry name" value="YOP PROTEINS TRANSLOCATION PROTEIN L"/>
    <property type="match status" value="1"/>
</dbReference>
<dbReference type="InterPro" id="IPR051472">
    <property type="entry name" value="T3SS_Stator/FliH"/>
</dbReference>
<keyword evidence="6" id="KW-0653">Protein transport</keyword>
<evidence type="ECO:0000256" key="6">
    <source>
        <dbReference type="ARBA" id="ARBA00022927"/>
    </source>
</evidence>
<accession>A0A841KSV3</accession>
<dbReference type="GO" id="GO:0044781">
    <property type="term" value="P:bacterial-type flagellum organization"/>
    <property type="evidence" value="ECO:0007669"/>
    <property type="project" value="UniProtKB-KW"/>
</dbReference>
<evidence type="ECO:0000256" key="3">
    <source>
        <dbReference type="ARBA" id="ARBA00022448"/>
    </source>
</evidence>
<dbReference type="CDD" id="cd06503">
    <property type="entry name" value="ATP-synt_Fo_b"/>
    <property type="match status" value="1"/>
</dbReference>
<dbReference type="Pfam" id="PF02108">
    <property type="entry name" value="FliH"/>
    <property type="match status" value="1"/>
</dbReference>
<dbReference type="Gene3D" id="1.20.5.2950">
    <property type="match status" value="1"/>
</dbReference>
<proteinExistence type="inferred from homology"/>
<organism evidence="12 13">
    <name type="scientific">Anaerosolibacter carboniphilus</name>
    <dbReference type="NCBI Taxonomy" id="1417629"/>
    <lineage>
        <taxon>Bacteria</taxon>
        <taxon>Bacillati</taxon>
        <taxon>Bacillota</taxon>
        <taxon>Clostridia</taxon>
        <taxon>Peptostreptococcales</taxon>
        <taxon>Thermotaleaceae</taxon>
        <taxon>Anaerosolibacter</taxon>
    </lineage>
</organism>
<evidence type="ECO:0000256" key="1">
    <source>
        <dbReference type="ARBA" id="ARBA00003041"/>
    </source>
</evidence>
<keyword evidence="12" id="KW-0282">Flagellum</keyword>
<name>A0A841KSV3_9FIRM</name>
<keyword evidence="12" id="KW-0969">Cilium</keyword>
<comment type="similarity">
    <text evidence="2">Belongs to the FliH family.</text>
</comment>
<evidence type="ECO:0000256" key="9">
    <source>
        <dbReference type="ARBA" id="ARBA00023310"/>
    </source>
</evidence>
<gene>
    <name evidence="12" type="ORF">HNQ80_002575</name>
</gene>
<keyword evidence="10" id="KW-0175">Coiled coil</keyword>
<keyword evidence="5" id="KW-1005">Bacterial flagellum biogenesis</keyword>
<keyword evidence="13" id="KW-1185">Reference proteome</keyword>
<keyword evidence="7" id="KW-0406">Ion transport</keyword>
<keyword evidence="12" id="KW-0966">Cell projection</keyword>
<dbReference type="GO" id="GO:0015031">
    <property type="term" value="P:protein transport"/>
    <property type="evidence" value="ECO:0007669"/>
    <property type="project" value="UniProtKB-KW"/>
</dbReference>
<evidence type="ECO:0000259" key="11">
    <source>
        <dbReference type="Pfam" id="PF02108"/>
    </source>
</evidence>
<dbReference type="AlphaFoldDB" id="A0A841KSV3"/>
<evidence type="ECO:0000256" key="7">
    <source>
        <dbReference type="ARBA" id="ARBA00023065"/>
    </source>
</evidence>
<keyword evidence="4" id="KW-0375">Hydrogen ion transport</keyword>
<sequence>MSRIFKSSYVNIGEIKEIHVCTVIPSTDIEMEETKEEETKDEQVIDVEALYEEKLKEAELQINDQLAEAKREADEIVQRAQQEAMSVLEKARQEGYVEGKEVGYDEGKRSADAIIQEALQIKEHIQSQKVSMTKEIEKDVNALIIQIVENILNMKVQDCEDVIMGLVKLGLDKCTYTDHLVIRVSPEDYGFAMASKDKILCLAENISDLEIKQDASLNKGSCVIDTISGSVDSSVETQLQYIKDIFLELLESE</sequence>
<dbReference type="PANTHER" id="PTHR34982:SF1">
    <property type="entry name" value="FLAGELLAR ASSEMBLY PROTEIN FLIH"/>
    <property type="match status" value="1"/>
</dbReference>
<dbReference type="RefSeq" id="WP_184311008.1">
    <property type="nucleotide sequence ID" value="NZ_JACHEN010000015.1"/>
</dbReference>
<evidence type="ECO:0000256" key="5">
    <source>
        <dbReference type="ARBA" id="ARBA00022795"/>
    </source>
</evidence>
<feature type="coiled-coil region" evidence="10">
    <location>
        <begin position="48"/>
        <end position="90"/>
    </location>
</feature>
<evidence type="ECO:0000313" key="12">
    <source>
        <dbReference type="EMBL" id="MBB6216473.1"/>
    </source>
</evidence>
<keyword evidence="9" id="KW-0066">ATP synthesis</keyword>
<dbReference type="GO" id="GO:0005829">
    <property type="term" value="C:cytosol"/>
    <property type="evidence" value="ECO:0007669"/>
    <property type="project" value="TreeGrafter"/>
</dbReference>